<evidence type="ECO:0000313" key="1">
    <source>
        <dbReference type="Ensembl" id="ENSPSTP00000002988.1"/>
    </source>
</evidence>
<dbReference type="AlphaFoldDB" id="A0A8C9ENU5"/>
<keyword evidence="2" id="KW-1185">Reference proteome</keyword>
<evidence type="ECO:0000313" key="2">
    <source>
        <dbReference type="Proteomes" id="UP000694428"/>
    </source>
</evidence>
<organism evidence="1 2">
    <name type="scientific">Pavo cristatus</name>
    <name type="common">Indian peafowl</name>
    <name type="synonym">Blue peafowl</name>
    <dbReference type="NCBI Taxonomy" id="9049"/>
    <lineage>
        <taxon>Eukaryota</taxon>
        <taxon>Metazoa</taxon>
        <taxon>Chordata</taxon>
        <taxon>Craniata</taxon>
        <taxon>Vertebrata</taxon>
        <taxon>Euteleostomi</taxon>
        <taxon>Archelosauria</taxon>
        <taxon>Archosauria</taxon>
        <taxon>Dinosauria</taxon>
        <taxon>Saurischia</taxon>
        <taxon>Theropoda</taxon>
        <taxon>Coelurosauria</taxon>
        <taxon>Aves</taxon>
        <taxon>Neognathae</taxon>
        <taxon>Galloanserae</taxon>
        <taxon>Galliformes</taxon>
        <taxon>Phasianidae</taxon>
        <taxon>Phasianinae</taxon>
        <taxon>Pavo</taxon>
    </lineage>
</organism>
<dbReference type="Proteomes" id="UP000694428">
    <property type="component" value="Unplaced"/>
</dbReference>
<accession>A0A8C9ENU5</accession>
<dbReference type="Ensembl" id="ENSPSTT00000003136.1">
    <property type="protein sequence ID" value="ENSPSTP00000002988.1"/>
    <property type="gene ID" value="ENSPSTG00000002221.1"/>
</dbReference>
<protein>
    <submittedName>
        <fullName evidence="1">Uncharacterized protein</fullName>
    </submittedName>
</protein>
<proteinExistence type="predicted"/>
<sequence>MGTFLYGSAWRGISLQDLGAQGGLRNGCVRRALVWGERERGAAVGTLYLRGNCIIQGAESACVCVCICVSEPCWERERAPGAGWDHCPDLCGTGAGGGRCQQYPLPALSSLGLSCLCCAGALLLPCAVIGPL</sequence>
<reference evidence="1" key="1">
    <citation type="submission" date="2025-08" db="UniProtKB">
        <authorList>
            <consortium name="Ensembl"/>
        </authorList>
    </citation>
    <scope>IDENTIFICATION</scope>
</reference>
<reference evidence="1" key="2">
    <citation type="submission" date="2025-09" db="UniProtKB">
        <authorList>
            <consortium name="Ensembl"/>
        </authorList>
    </citation>
    <scope>IDENTIFICATION</scope>
</reference>
<name>A0A8C9ENU5_PAVCR</name>